<dbReference type="PATRIC" id="fig|465721.4.peg.3138"/>
<reference evidence="5 6" key="1">
    <citation type="submission" date="2015-06" db="EMBL/GenBank/DDBJ databases">
        <title>A Comprehensive Approach to Explore the Metabolic and Phylogenetic Diversity of Bacterial Steroid Degradation in the Environment: Testosterone as an Example.</title>
        <authorList>
            <person name="Yang F.-C."/>
            <person name="Chen Y.-L."/>
            <person name="Yu C.-P."/>
            <person name="Tang S.-L."/>
            <person name="Wang P.-H."/>
            <person name="Ismail W."/>
            <person name="Wang C.-H."/>
            <person name="Yang C.-Y."/>
            <person name="Chiang Y.-R."/>
        </authorList>
    </citation>
    <scope>NUCLEOTIDE SEQUENCE [LARGE SCALE GENOMIC DNA]</scope>
    <source>
        <strain evidence="5 6">DSM 18526</strain>
    </source>
</reference>
<accession>A0A127FEE6</accession>
<keyword evidence="6" id="KW-1185">Reference proteome</keyword>
<proteinExistence type="inferred from homology"/>
<dbReference type="PANTHER" id="PTHR36582:SF2">
    <property type="entry name" value="ANTITOXIN PARD"/>
    <property type="match status" value="1"/>
</dbReference>
<dbReference type="EMBL" id="CP011971">
    <property type="protein sequence ID" value="AMN48320.1"/>
    <property type="molecule type" value="Genomic_DNA"/>
</dbReference>
<dbReference type="SUPFAM" id="SSF47598">
    <property type="entry name" value="Ribbon-helix-helix"/>
    <property type="match status" value="1"/>
</dbReference>
<protein>
    <recommendedName>
        <fullName evidence="2">Antitoxin ParD</fullName>
    </recommendedName>
</protein>
<evidence type="ECO:0000256" key="3">
    <source>
        <dbReference type="ARBA" id="ARBA00022649"/>
    </source>
</evidence>
<dbReference type="InterPro" id="IPR038296">
    <property type="entry name" value="ParD_sf"/>
</dbReference>
<dbReference type="NCBIfam" id="TIGR02606">
    <property type="entry name" value="antidote_CC2985"/>
    <property type="match status" value="1"/>
</dbReference>
<dbReference type="STRING" id="465721.ACG33_14680"/>
<evidence type="ECO:0000313" key="6">
    <source>
        <dbReference type="Proteomes" id="UP000070250"/>
    </source>
</evidence>
<keyword evidence="3" id="KW-1277">Toxin-antitoxin system</keyword>
<dbReference type="Gene3D" id="6.10.10.120">
    <property type="entry name" value="Antitoxin ParD1-like"/>
    <property type="match status" value="1"/>
</dbReference>
<sequence length="87" mass="9728">MPTSVALGNHFEEFIKEQLDSGRFNNVSEVVRAGLRLLEDEEKLRQIRHAELKAAIQEGIDSEGAGTIEEVIAKNRARRQARATPSK</sequence>
<dbReference type="KEGG" id="sdf:ACG33_14680"/>
<comment type="function">
    <text evidence="4">Antitoxin component of a type II toxin-antitoxin (TA) system. Neutralizes the effect of toxin ParE.</text>
</comment>
<dbReference type="Pfam" id="PF03693">
    <property type="entry name" value="ParD_antitoxin"/>
    <property type="match status" value="1"/>
</dbReference>
<dbReference type="GO" id="GO:0006355">
    <property type="term" value="P:regulation of DNA-templated transcription"/>
    <property type="evidence" value="ECO:0007669"/>
    <property type="project" value="InterPro"/>
</dbReference>
<dbReference type="PANTHER" id="PTHR36582">
    <property type="entry name" value="ANTITOXIN PARD"/>
    <property type="match status" value="1"/>
</dbReference>
<evidence type="ECO:0000256" key="1">
    <source>
        <dbReference type="ARBA" id="ARBA00008580"/>
    </source>
</evidence>
<dbReference type="OrthoDB" id="9815501at2"/>
<comment type="similarity">
    <text evidence="1">Belongs to the ParD antitoxin family.</text>
</comment>
<dbReference type="InterPro" id="IPR010985">
    <property type="entry name" value="Ribbon_hlx_hlx"/>
</dbReference>
<evidence type="ECO:0000256" key="4">
    <source>
        <dbReference type="ARBA" id="ARBA00037106"/>
    </source>
</evidence>
<dbReference type="AlphaFoldDB" id="A0A127FEE6"/>
<evidence type="ECO:0000313" key="5">
    <source>
        <dbReference type="EMBL" id="AMN48320.1"/>
    </source>
</evidence>
<name>A0A127FEE6_STEDE</name>
<organism evidence="5 6">
    <name type="scientific">Steroidobacter denitrificans</name>
    <dbReference type="NCBI Taxonomy" id="465721"/>
    <lineage>
        <taxon>Bacteria</taxon>
        <taxon>Pseudomonadati</taxon>
        <taxon>Pseudomonadota</taxon>
        <taxon>Gammaproteobacteria</taxon>
        <taxon>Steroidobacterales</taxon>
        <taxon>Steroidobacteraceae</taxon>
        <taxon>Steroidobacter</taxon>
    </lineage>
</organism>
<dbReference type="InterPro" id="IPR022789">
    <property type="entry name" value="ParD"/>
</dbReference>
<gene>
    <name evidence="5" type="ORF">ACG33_14680</name>
</gene>
<dbReference type="Proteomes" id="UP000070250">
    <property type="component" value="Chromosome"/>
</dbReference>
<evidence type="ECO:0000256" key="2">
    <source>
        <dbReference type="ARBA" id="ARBA00017940"/>
    </source>
</evidence>
<dbReference type="RefSeq" id="WP_066922305.1">
    <property type="nucleotide sequence ID" value="NZ_CP011971.1"/>
</dbReference>